<dbReference type="AlphaFoldDB" id="A0A914MX61"/>
<evidence type="ECO:0000313" key="2">
    <source>
        <dbReference type="Proteomes" id="UP000887563"/>
    </source>
</evidence>
<keyword evidence="2" id="KW-1185">Reference proteome</keyword>
<evidence type="ECO:0000313" key="3">
    <source>
        <dbReference type="WBParaSite" id="Minc3s02384g29778"/>
    </source>
</evidence>
<reference evidence="3" key="1">
    <citation type="submission" date="2022-11" db="UniProtKB">
        <authorList>
            <consortium name="WormBaseParasite"/>
        </authorList>
    </citation>
    <scope>IDENTIFICATION</scope>
</reference>
<organism evidence="2 3">
    <name type="scientific">Meloidogyne incognita</name>
    <name type="common">Southern root-knot nematode worm</name>
    <name type="synonym">Oxyuris incognita</name>
    <dbReference type="NCBI Taxonomy" id="6306"/>
    <lineage>
        <taxon>Eukaryota</taxon>
        <taxon>Metazoa</taxon>
        <taxon>Ecdysozoa</taxon>
        <taxon>Nematoda</taxon>
        <taxon>Chromadorea</taxon>
        <taxon>Rhabditida</taxon>
        <taxon>Tylenchina</taxon>
        <taxon>Tylenchomorpha</taxon>
        <taxon>Tylenchoidea</taxon>
        <taxon>Meloidogynidae</taxon>
        <taxon>Meloidogyninae</taxon>
        <taxon>Meloidogyne</taxon>
        <taxon>Meloidogyne incognita group</taxon>
    </lineage>
</organism>
<feature type="region of interest" description="Disordered" evidence="1">
    <location>
        <begin position="1"/>
        <end position="49"/>
    </location>
</feature>
<sequence length="68" mass="7675">MPFSTVSSKQLRKKQKERMENMRQNAAKARASVGLNDSRNKPGCSSAVELDDGVDVDRHDDCLRRIRA</sequence>
<accession>A0A914MX61</accession>
<evidence type="ECO:0000256" key="1">
    <source>
        <dbReference type="SAM" id="MobiDB-lite"/>
    </source>
</evidence>
<protein>
    <submittedName>
        <fullName evidence="3">Uncharacterized protein</fullName>
    </submittedName>
</protein>
<proteinExistence type="predicted"/>
<dbReference type="Proteomes" id="UP000887563">
    <property type="component" value="Unplaced"/>
</dbReference>
<name>A0A914MX61_MELIC</name>
<dbReference type="WBParaSite" id="Minc3s02384g29778">
    <property type="protein sequence ID" value="Minc3s02384g29778"/>
    <property type="gene ID" value="Minc3s02384g29778"/>
</dbReference>